<dbReference type="Pfam" id="PF08856">
    <property type="entry name" value="DUF1826"/>
    <property type="match status" value="1"/>
</dbReference>
<dbReference type="InterPro" id="IPR014955">
    <property type="entry name" value="DUF1826"/>
</dbReference>
<dbReference type="AlphaFoldDB" id="A0AAP4WZ66"/>
<dbReference type="RefSeq" id="WP_303592531.1">
    <property type="nucleotide sequence ID" value="NZ_JAUORK010000001.1"/>
</dbReference>
<evidence type="ECO:0000256" key="1">
    <source>
        <dbReference type="SAM" id="MobiDB-lite"/>
    </source>
</evidence>
<feature type="compositionally biased region" description="Low complexity" evidence="1">
    <location>
        <begin position="18"/>
        <end position="34"/>
    </location>
</feature>
<feature type="region of interest" description="Disordered" evidence="1">
    <location>
        <begin position="1"/>
        <end position="34"/>
    </location>
</feature>
<comment type="caution">
    <text evidence="2">The sequence shown here is derived from an EMBL/GenBank/DDBJ whole genome shotgun (WGS) entry which is preliminary data.</text>
</comment>
<evidence type="ECO:0000313" key="2">
    <source>
        <dbReference type="EMBL" id="MDO6670656.1"/>
    </source>
</evidence>
<dbReference type="EMBL" id="JAUORK010000001">
    <property type="protein sequence ID" value="MDO6670656.1"/>
    <property type="molecule type" value="Genomic_DNA"/>
</dbReference>
<name>A0AAP4WZ66_9GAMM</name>
<protein>
    <submittedName>
        <fullName evidence="2">DUF1826 domain-containing protein</fullName>
    </submittedName>
</protein>
<reference evidence="2" key="1">
    <citation type="submission" date="2023-07" db="EMBL/GenBank/DDBJ databases">
        <title>Genome content predicts the carbon catabolic preferences of heterotrophic bacteria.</title>
        <authorList>
            <person name="Gralka M."/>
        </authorList>
    </citation>
    <scope>NUCLEOTIDE SEQUENCE</scope>
    <source>
        <strain evidence="2">C2R13</strain>
    </source>
</reference>
<accession>A0AAP4WZ66</accession>
<sequence>MAQFEALHPPLHTRPETRLAASSSPSTLASAPRPATHWHIGHEARDLGAIFDPDISLAVMQRRIDATLKMAVKAQSSGAYPLRMRWRGPISDLREALERYLPAPDAGAALIEDICVLGEAMGELFEVKDIGMRLEMTQSAMCPRFHVDRIPVRLVTTYDGPGTQWLPEHAADRLALGHGQPGHQDICLAPGEIHELRPGSLALLKGECWPGNEGRGLIHRSPVVPNGSRLMLSMDPG</sequence>
<organism evidence="2 3">
    <name type="scientific">Cobetia amphilecti</name>
    <dbReference type="NCBI Taxonomy" id="1055104"/>
    <lineage>
        <taxon>Bacteria</taxon>
        <taxon>Pseudomonadati</taxon>
        <taxon>Pseudomonadota</taxon>
        <taxon>Gammaproteobacteria</taxon>
        <taxon>Oceanospirillales</taxon>
        <taxon>Halomonadaceae</taxon>
        <taxon>Cobetia</taxon>
    </lineage>
</organism>
<gene>
    <name evidence="2" type="ORF">Q4535_00855</name>
</gene>
<evidence type="ECO:0000313" key="3">
    <source>
        <dbReference type="Proteomes" id="UP001170481"/>
    </source>
</evidence>
<proteinExistence type="predicted"/>
<dbReference type="Proteomes" id="UP001170481">
    <property type="component" value="Unassembled WGS sequence"/>
</dbReference>